<dbReference type="SUPFAM" id="SSF52540">
    <property type="entry name" value="P-loop containing nucleoside triphosphate hydrolases"/>
    <property type="match status" value="1"/>
</dbReference>
<keyword evidence="2" id="KW-1185">Reference proteome</keyword>
<evidence type="ECO:0008006" key="3">
    <source>
        <dbReference type="Google" id="ProtNLM"/>
    </source>
</evidence>
<dbReference type="Gene3D" id="3.40.50.300">
    <property type="entry name" value="P-loop containing nucleotide triphosphate hydrolases"/>
    <property type="match status" value="1"/>
</dbReference>
<protein>
    <recommendedName>
        <fullName evidence="3">Sulfotransferase</fullName>
    </recommendedName>
</protein>
<dbReference type="Pfam" id="PF13469">
    <property type="entry name" value="Sulfotransfer_3"/>
    <property type="match status" value="1"/>
</dbReference>
<dbReference type="InterPro" id="IPR027417">
    <property type="entry name" value="P-loop_NTPase"/>
</dbReference>
<evidence type="ECO:0000313" key="1">
    <source>
        <dbReference type="EMBL" id="NUB22113.1"/>
    </source>
</evidence>
<organism evidence="1 2">
    <name type="scientific">Azospirillum formosense</name>
    <dbReference type="NCBI Taxonomy" id="861533"/>
    <lineage>
        <taxon>Bacteria</taxon>
        <taxon>Pseudomonadati</taxon>
        <taxon>Pseudomonadota</taxon>
        <taxon>Alphaproteobacteria</taxon>
        <taxon>Rhodospirillales</taxon>
        <taxon>Azospirillaceae</taxon>
        <taxon>Azospirillum</taxon>
    </lineage>
</organism>
<dbReference type="EMBL" id="WHOR01000242">
    <property type="protein sequence ID" value="NUB22113.1"/>
    <property type="molecule type" value="Genomic_DNA"/>
</dbReference>
<proteinExistence type="predicted"/>
<gene>
    <name evidence="1" type="ORF">GBZ26_23365</name>
</gene>
<reference evidence="1 2" key="1">
    <citation type="submission" date="2019-10" db="EMBL/GenBank/DDBJ databases">
        <title>Genome sequence of Azospirillum formosense CC-Nfb-7.</title>
        <authorList>
            <person name="Ambrosini A."/>
            <person name="Sant'Anna F.H."/>
            <person name="Cassan F.D."/>
            <person name="Souza E.M."/>
            <person name="Passaglia L.M.P."/>
        </authorList>
    </citation>
    <scope>NUCLEOTIDE SEQUENCE [LARGE SCALE GENOMIC DNA]</scope>
    <source>
        <strain evidence="1 2">CC-NFb-7</strain>
    </source>
</reference>
<dbReference type="Proteomes" id="UP000639419">
    <property type="component" value="Unassembled WGS sequence"/>
</dbReference>
<feature type="non-terminal residue" evidence="1">
    <location>
        <position position="67"/>
    </location>
</feature>
<comment type="caution">
    <text evidence="1">The sequence shown here is derived from an EMBL/GenBank/DDBJ whole genome shotgun (WGS) entry which is preliminary data.</text>
</comment>
<name>A0ABX2L2R0_9PROT</name>
<evidence type="ECO:0000313" key="2">
    <source>
        <dbReference type="Proteomes" id="UP000639419"/>
    </source>
</evidence>
<sequence>MCRGGGGGDQPARFPPFFVAAGRRRWPGPATPAAGPRPVFIAGAPRSGTTLVEQILSSHPAIAAGDE</sequence>
<accession>A0ABX2L2R0</accession>